<organism evidence="1 2">
    <name type="scientific">Paenibacillus selenitireducens</name>
    <dbReference type="NCBI Taxonomy" id="1324314"/>
    <lineage>
        <taxon>Bacteria</taxon>
        <taxon>Bacillati</taxon>
        <taxon>Bacillota</taxon>
        <taxon>Bacilli</taxon>
        <taxon>Bacillales</taxon>
        <taxon>Paenibacillaceae</taxon>
        <taxon>Paenibacillus</taxon>
    </lineage>
</organism>
<dbReference type="Proteomes" id="UP000190188">
    <property type="component" value="Unassembled WGS sequence"/>
</dbReference>
<evidence type="ECO:0000313" key="1">
    <source>
        <dbReference type="EMBL" id="OPA80790.1"/>
    </source>
</evidence>
<sequence length="65" mass="7331">MPKKYVGELVEIIYLSKSGAFTQRKVTISSIKDGIIRAIDKGTGEWRTFREDSIMAWQPVINSAV</sequence>
<dbReference type="STRING" id="1324314.BVG16_00065"/>
<keyword evidence="2" id="KW-1185">Reference proteome</keyword>
<dbReference type="EMBL" id="MSZX01000001">
    <property type="protein sequence ID" value="OPA80790.1"/>
    <property type="molecule type" value="Genomic_DNA"/>
</dbReference>
<dbReference type="RefSeq" id="WP_078496431.1">
    <property type="nucleotide sequence ID" value="NZ_MSZX01000001.1"/>
</dbReference>
<evidence type="ECO:0000313" key="2">
    <source>
        <dbReference type="Proteomes" id="UP000190188"/>
    </source>
</evidence>
<accession>A0A1T2XLM9</accession>
<gene>
    <name evidence="1" type="ORF">BVG16_00065</name>
</gene>
<comment type="caution">
    <text evidence="1">The sequence shown here is derived from an EMBL/GenBank/DDBJ whole genome shotgun (WGS) entry which is preliminary data.</text>
</comment>
<name>A0A1T2XLM9_9BACL</name>
<dbReference type="AlphaFoldDB" id="A0A1T2XLM9"/>
<protein>
    <submittedName>
        <fullName evidence="1">Uncharacterized protein</fullName>
    </submittedName>
</protein>
<proteinExistence type="predicted"/>
<dbReference type="OrthoDB" id="2991134at2"/>
<reference evidence="1 2" key="1">
    <citation type="submission" date="2017-01" db="EMBL/GenBank/DDBJ databases">
        <title>Genome analysis of Paenibacillus selenitrireducens ES3-24.</title>
        <authorList>
            <person name="Xu D."/>
            <person name="Yao R."/>
            <person name="Zheng S."/>
        </authorList>
    </citation>
    <scope>NUCLEOTIDE SEQUENCE [LARGE SCALE GENOMIC DNA]</scope>
    <source>
        <strain evidence="1 2">ES3-24</strain>
    </source>
</reference>